<organism evidence="4 5">
    <name type="scientific">Acropora cervicornis</name>
    <name type="common">Staghorn coral</name>
    <dbReference type="NCBI Taxonomy" id="6130"/>
    <lineage>
        <taxon>Eukaryota</taxon>
        <taxon>Metazoa</taxon>
        <taxon>Cnidaria</taxon>
        <taxon>Anthozoa</taxon>
        <taxon>Hexacorallia</taxon>
        <taxon>Scleractinia</taxon>
        <taxon>Astrocoeniina</taxon>
        <taxon>Acroporidae</taxon>
        <taxon>Acropora</taxon>
    </lineage>
</organism>
<feature type="domain" description="NodB homology" evidence="3">
    <location>
        <begin position="54"/>
        <end position="184"/>
    </location>
</feature>
<keyword evidence="2" id="KW-0732">Signal</keyword>
<comment type="caution">
    <text evidence="4">The sequence shown here is derived from an EMBL/GenBank/DDBJ whole genome shotgun (WGS) entry which is preliminary data.</text>
</comment>
<name>A0AAD9PRI4_ACRCE</name>
<dbReference type="InterPro" id="IPR011330">
    <property type="entry name" value="Glyco_hydro/deAcase_b/a-brl"/>
</dbReference>
<sequence>MNPRILTLMVLAVLGGSLSYCNEIAKPCDPEKCLPPNCRCSGDNRPPGGLMPKNTPQTILVSFDDDVEKQYMDFYDQLFDGVRNPNNCPAVGTLFVSHNYTNYYLVEDAYSRGYEIADHTVTHQEPTTYWEYANFTVWKNEIRGQREILHRFANLPYDAIKGFRAPFLMFTENMYKVLFEAKFTYDLSWPLNIKFNGESPIGPMYPYTFDYISKQICPTVEEPCPKMSYPGLWEIPNVNIMNSDHSPCASMMDGCNPSGNASVWYEILLRNFHYHYDTNRTPFGMLMHPSYFYHGPAGDHLKAARKFLKYAESLGDVWILTASQVIDWMQDPQSIEKAKSFPPWQCPSRPPPRCSSSTANSCHYTEPRDFYMTTCTECPKHFPSPTDPDGN</sequence>
<dbReference type="GO" id="GO:0016810">
    <property type="term" value="F:hydrolase activity, acting on carbon-nitrogen (but not peptide) bonds"/>
    <property type="evidence" value="ECO:0007669"/>
    <property type="project" value="InterPro"/>
</dbReference>
<accession>A0AAD9PRI4</accession>
<dbReference type="GO" id="GO:0005975">
    <property type="term" value="P:carbohydrate metabolic process"/>
    <property type="evidence" value="ECO:0007669"/>
    <property type="project" value="InterPro"/>
</dbReference>
<dbReference type="InterPro" id="IPR002509">
    <property type="entry name" value="NODB_dom"/>
</dbReference>
<keyword evidence="5" id="KW-1185">Reference proteome</keyword>
<feature type="region of interest" description="Disordered" evidence="1">
    <location>
        <begin position="341"/>
        <end position="360"/>
    </location>
</feature>
<proteinExistence type="predicted"/>
<dbReference type="PANTHER" id="PTHR45985">
    <property type="match status" value="1"/>
</dbReference>
<dbReference type="PANTHER" id="PTHR45985:SF3">
    <property type="entry name" value="CHITIN DEACETYLASE-LIKE 4"/>
    <property type="match status" value="1"/>
</dbReference>
<dbReference type="Pfam" id="PF01522">
    <property type="entry name" value="Polysacc_deac_1"/>
    <property type="match status" value="1"/>
</dbReference>
<evidence type="ECO:0000259" key="3">
    <source>
        <dbReference type="Pfam" id="PF01522"/>
    </source>
</evidence>
<dbReference type="EMBL" id="JARQWQ010000172">
    <property type="protein sequence ID" value="KAK2547692.1"/>
    <property type="molecule type" value="Genomic_DNA"/>
</dbReference>
<evidence type="ECO:0000256" key="1">
    <source>
        <dbReference type="SAM" id="MobiDB-lite"/>
    </source>
</evidence>
<feature type="compositionally biased region" description="Pro residues" evidence="1">
    <location>
        <begin position="344"/>
        <end position="353"/>
    </location>
</feature>
<gene>
    <name evidence="4" type="ORF">P5673_032303</name>
</gene>
<reference evidence="4" key="1">
    <citation type="journal article" date="2023" name="G3 (Bethesda)">
        <title>Whole genome assembly and annotation of the endangered Caribbean coral Acropora cervicornis.</title>
        <authorList>
            <person name="Selwyn J.D."/>
            <person name="Vollmer S.V."/>
        </authorList>
    </citation>
    <scope>NUCLEOTIDE SEQUENCE</scope>
    <source>
        <strain evidence="4">K2</strain>
    </source>
</reference>
<evidence type="ECO:0000313" key="5">
    <source>
        <dbReference type="Proteomes" id="UP001249851"/>
    </source>
</evidence>
<dbReference type="Gene3D" id="3.20.20.370">
    <property type="entry name" value="Glycoside hydrolase/deacetylase"/>
    <property type="match status" value="1"/>
</dbReference>
<protein>
    <submittedName>
        <fullName evidence="4">Chitin deacetylase 8</fullName>
    </submittedName>
</protein>
<evidence type="ECO:0000256" key="2">
    <source>
        <dbReference type="SAM" id="SignalP"/>
    </source>
</evidence>
<dbReference type="InterPro" id="IPR052740">
    <property type="entry name" value="CE4"/>
</dbReference>
<reference evidence="4" key="2">
    <citation type="journal article" date="2023" name="Science">
        <title>Genomic signatures of disease resistance in endangered staghorn corals.</title>
        <authorList>
            <person name="Vollmer S.V."/>
            <person name="Selwyn J.D."/>
            <person name="Despard B.A."/>
            <person name="Roesel C.L."/>
        </authorList>
    </citation>
    <scope>NUCLEOTIDE SEQUENCE</scope>
    <source>
        <strain evidence="4">K2</strain>
    </source>
</reference>
<feature type="chain" id="PRO_5042192371" evidence="2">
    <location>
        <begin position="22"/>
        <end position="391"/>
    </location>
</feature>
<dbReference type="SUPFAM" id="SSF88713">
    <property type="entry name" value="Glycoside hydrolase/deacetylase"/>
    <property type="match status" value="1"/>
</dbReference>
<evidence type="ECO:0000313" key="4">
    <source>
        <dbReference type="EMBL" id="KAK2547692.1"/>
    </source>
</evidence>
<dbReference type="AlphaFoldDB" id="A0AAD9PRI4"/>
<dbReference type="Proteomes" id="UP001249851">
    <property type="component" value="Unassembled WGS sequence"/>
</dbReference>
<feature type="signal peptide" evidence="2">
    <location>
        <begin position="1"/>
        <end position="21"/>
    </location>
</feature>